<keyword evidence="4 6" id="KW-0472">Membrane</keyword>
<dbReference type="Gene3D" id="1.20.1250.20">
    <property type="entry name" value="MFS general substrate transporter like domains"/>
    <property type="match status" value="2"/>
</dbReference>
<accession>A0ABP5YEQ5</accession>
<dbReference type="Proteomes" id="UP001501777">
    <property type="component" value="Unassembled WGS sequence"/>
</dbReference>
<feature type="transmembrane region" description="Helical" evidence="6">
    <location>
        <begin position="385"/>
        <end position="406"/>
    </location>
</feature>
<comment type="subcellular location">
    <subcellularLocation>
        <location evidence="1">Cell membrane</location>
        <topology evidence="1">Multi-pass membrane protein</topology>
    </subcellularLocation>
</comment>
<evidence type="ECO:0000256" key="5">
    <source>
        <dbReference type="SAM" id="MobiDB-lite"/>
    </source>
</evidence>
<feature type="transmembrane region" description="Helical" evidence="6">
    <location>
        <begin position="240"/>
        <end position="260"/>
    </location>
</feature>
<dbReference type="InterPro" id="IPR036259">
    <property type="entry name" value="MFS_trans_sf"/>
</dbReference>
<feature type="transmembrane region" description="Helical" evidence="6">
    <location>
        <begin position="359"/>
        <end position="379"/>
    </location>
</feature>
<organism evidence="8 9">
    <name type="scientific">Streptomyces longisporus</name>
    <dbReference type="NCBI Taxonomy" id="1948"/>
    <lineage>
        <taxon>Bacteria</taxon>
        <taxon>Bacillati</taxon>
        <taxon>Actinomycetota</taxon>
        <taxon>Actinomycetes</taxon>
        <taxon>Kitasatosporales</taxon>
        <taxon>Streptomycetaceae</taxon>
        <taxon>Streptomyces</taxon>
    </lineage>
</organism>
<dbReference type="EMBL" id="BAAASG010000003">
    <property type="protein sequence ID" value="GAA2478065.1"/>
    <property type="molecule type" value="Genomic_DNA"/>
</dbReference>
<reference evidence="9" key="1">
    <citation type="journal article" date="2019" name="Int. J. Syst. Evol. Microbiol.">
        <title>The Global Catalogue of Microorganisms (GCM) 10K type strain sequencing project: providing services to taxonomists for standard genome sequencing and annotation.</title>
        <authorList>
            <consortium name="The Broad Institute Genomics Platform"/>
            <consortium name="The Broad Institute Genome Sequencing Center for Infectious Disease"/>
            <person name="Wu L."/>
            <person name="Ma J."/>
        </authorList>
    </citation>
    <scope>NUCLEOTIDE SEQUENCE [LARGE SCALE GENOMIC DNA]</scope>
    <source>
        <strain evidence="9">JCM 4395</strain>
    </source>
</reference>
<dbReference type="PROSITE" id="PS50850">
    <property type="entry name" value="MFS"/>
    <property type="match status" value="1"/>
</dbReference>
<keyword evidence="3 6" id="KW-1133">Transmembrane helix</keyword>
<feature type="transmembrane region" description="Helical" evidence="6">
    <location>
        <begin position="302"/>
        <end position="319"/>
    </location>
</feature>
<evidence type="ECO:0000259" key="7">
    <source>
        <dbReference type="PROSITE" id="PS50850"/>
    </source>
</evidence>
<protein>
    <submittedName>
        <fullName evidence="8">MFS transporter</fullName>
    </submittedName>
</protein>
<dbReference type="PANTHER" id="PTHR23542:SF1">
    <property type="entry name" value="MAJOR FACILITATOR SUPERFAMILY (MFS) PROFILE DOMAIN-CONTAINING PROTEIN"/>
    <property type="match status" value="1"/>
</dbReference>
<sequence length="430" mass="42432">MSSTPVGRPSYAAVLRIPHARRTFAAALLGRLSYGIVPLSVMLAVNRASGSYTVAGTVMALFGATSVFLSPARAALIDRHGPRRTLVPMVTAYAALLVLLTLLVRRPGAVSPLVLGAVTAAAGACTPPLGPTMRAVWGRLAPDRALLQRAYSLDGVAEELLFVSGPLLVGILTAFAPPTAGIALGTFLIVAGTAGFTTSPAVGAMRPAEAGTGRRGGRRGGGVGRVPGGRGVLWGILQPVVAAGGVGLTLGVVDLVVVAFVEQRHYGEGAAAWALAALAAGSAVGGLVNGAVHWRVPAPGRLPLAAAGLGVALLGAGFAPGLGTLAVALAVAGLFVSPALTTAYLIADDAAAPQARVRAGAWVNTGVNAGSTVGAAVAGPLVGGLPTALCFAAAGTAALLTALATVRRSRGGSTPRAVPERGDAESVPAA</sequence>
<comment type="caution">
    <text evidence="8">The sequence shown here is derived from an EMBL/GenBank/DDBJ whole genome shotgun (WGS) entry which is preliminary data.</text>
</comment>
<feature type="domain" description="Major facilitator superfamily (MFS) profile" evidence="7">
    <location>
        <begin position="235"/>
        <end position="430"/>
    </location>
</feature>
<evidence type="ECO:0000256" key="2">
    <source>
        <dbReference type="ARBA" id="ARBA00022692"/>
    </source>
</evidence>
<dbReference type="Pfam" id="PF07690">
    <property type="entry name" value="MFS_1"/>
    <property type="match status" value="1"/>
</dbReference>
<gene>
    <name evidence="8" type="ORF">GCM10010276_12960</name>
</gene>
<dbReference type="PANTHER" id="PTHR23542">
    <property type="match status" value="1"/>
</dbReference>
<evidence type="ECO:0000313" key="8">
    <source>
        <dbReference type="EMBL" id="GAA2478065.1"/>
    </source>
</evidence>
<proteinExistence type="predicted"/>
<feature type="transmembrane region" description="Helical" evidence="6">
    <location>
        <begin position="51"/>
        <end position="74"/>
    </location>
</feature>
<keyword evidence="9" id="KW-1185">Reference proteome</keyword>
<dbReference type="RefSeq" id="WP_344399090.1">
    <property type="nucleotide sequence ID" value="NZ_BAAASG010000003.1"/>
</dbReference>
<feature type="transmembrane region" description="Helical" evidence="6">
    <location>
        <begin position="24"/>
        <end position="45"/>
    </location>
</feature>
<evidence type="ECO:0000256" key="3">
    <source>
        <dbReference type="ARBA" id="ARBA00022989"/>
    </source>
</evidence>
<feature type="region of interest" description="Disordered" evidence="5">
    <location>
        <begin position="410"/>
        <end position="430"/>
    </location>
</feature>
<feature type="transmembrane region" description="Helical" evidence="6">
    <location>
        <begin position="325"/>
        <end position="347"/>
    </location>
</feature>
<evidence type="ECO:0000256" key="6">
    <source>
        <dbReference type="SAM" id="Phobius"/>
    </source>
</evidence>
<dbReference type="SUPFAM" id="SSF103473">
    <property type="entry name" value="MFS general substrate transporter"/>
    <property type="match status" value="1"/>
</dbReference>
<evidence type="ECO:0000256" key="1">
    <source>
        <dbReference type="ARBA" id="ARBA00004651"/>
    </source>
</evidence>
<evidence type="ECO:0000256" key="4">
    <source>
        <dbReference type="ARBA" id="ARBA00023136"/>
    </source>
</evidence>
<feature type="transmembrane region" description="Helical" evidence="6">
    <location>
        <begin position="272"/>
        <end position="290"/>
    </location>
</feature>
<feature type="transmembrane region" description="Helical" evidence="6">
    <location>
        <begin position="182"/>
        <end position="205"/>
    </location>
</feature>
<evidence type="ECO:0000313" key="9">
    <source>
        <dbReference type="Proteomes" id="UP001501777"/>
    </source>
</evidence>
<keyword evidence="2 6" id="KW-0812">Transmembrane</keyword>
<feature type="transmembrane region" description="Helical" evidence="6">
    <location>
        <begin position="86"/>
        <end position="104"/>
    </location>
</feature>
<name>A0ABP5YEQ5_STRLO</name>
<dbReference type="InterPro" id="IPR020846">
    <property type="entry name" value="MFS_dom"/>
</dbReference>
<dbReference type="InterPro" id="IPR011701">
    <property type="entry name" value="MFS"/>
</dbReference>